<evidence type="ECO:0000256" key="22">
    <source>
        <dbReference type="SAM" id="MobiDB-lite"/>
    </source>
</evidence>
<evidence type="ECO:0000256" key="6">
    <source>
        <dbReference type="ARBA" id="ARBA00022512"/>
    </source>
</evidence>
<name>A0A8H5EU98_9AGAR</name>
<reference evidence="25 26" key="1">
    <citation type="journal article" date="2020" name="ISME J.">
        <title>Uncovering the hidden diversity of litter-decomposition mechanisms in mushroom-forming fungi.</title>
        <authorList>
            <person name="Floudas D."/>
            <person name="Bentzer J."/>
            <person name="Ahren D."/>
            <person name="Johansson T."/>
            <person name="Persson P."/>
            <person name="Tunlid A."/>
        </authorList>
    </citation>
    <scope>NUCLEOTIDE SEQUENCE [LARGE SCALE GENOMIC DNA]</scope>
    <source>
        <strain evidence="25 26">CBS 101986</strain>
    </source>
</reference>
<evidence type="ECO:0000256" key="18">
    <source>
        <dbReference type="ARBA" id="ARBA00023316"/>
    </source>
</evidence>
<dbReference type="PANTHER" id="PTHR10587:SF133">
    <property type="entry name" value="CHITIN DEACETYLASE 1-RELATED"/>
    <property type="match status" value="1"/>
</dbReference>
<evidence type="ECO:0000256" key="19">
    <source>
        <dbReference type="ARBA" id="ARBA00023326"/>
    </source>
</evidence>
<feature type="domain" description="NodB homology" evidence="24">
    <location>
        <begin position="213"/>
        <end position="409"/>
    </location>
</feature>
<evidence type="ECO:0000313" key="25">
    <source>
        <dbReference type="EMBL" id="KAF5312597.1"/>
    </source>
</evidence>
<organism evidence="25 26">
    <name type="scientific">Psilocybe cf. subviscida</name>
    <dbReference type="NCBI Taxonomy" id="2480587"/>
    <lineage>
        <taxon>Eukaryota</taxon>
        <taxon>Fungi</taxon>
        <taxon>Dikarya</taxon>
        <taxon>Basidiomycota</taxon>
        <taxon>Agaricomycotina</taxon>
        <taxon>Agaricomycetes</taxon>
        <taxon>Agaricomycetidae</taxon>
        <taxon>Agaricales</taxon>
        <taxon>Agaricineae</taxon>
        <taxon>Strophariaceae</taxon>
        <taxon>Psilocybe</taxon>
    </lineage>
</organism>
<evidence type="ECO:0000256" key="20">
    <source>
        <dbReference type="ARBA" id="ARBA00024056"/>
    </source>
</evidence>
<evidence type="ECO:0000256" key="11">
    <source>
        <dbReference type="ARBA" id="ARBA00022801"/>
    </source>
</evidence>
<keyword evidence="6" id="KW-0134">Cell wall</keyword>
<keyword evidence="9" id="KW-0479">Metal-binding</keyword>
<keyword evidence="7" id="KW-0964">Secreted</keyword>
<keyword evidence="15" id="KW-0119">Carbohydrate metabolism</keyword>
<dbReference type="PROSITE" id="PS51677">
    <property type="entry name" value="NODB"/>
    <property type="match status" value="1"/>
</dbReference>
<evidence type="ECO:0000256" key="1">
    <source>
        <dbReference type="ARBA" id="ARBA00001941"/>
    </source>
</evidence>
<keyword evidence="14" id="KW-0325">Glycoprotein</keyword>
<feature type="signal peptide" evidence="23">
    <location>
        <begin position="1"/>
        <end position="18"/>
    </location>
</feature>
<dbReference type="PANTHER" id="PTHR10587">
    <property type="entry name" value="GLYCOSYL TRANSFERASE-RELATED"/>
    <property type="match status" value="1"/>
</dbReference>
<gene>
    <name evidence="25" type="ORF">D9619_003476</name>
</gene>
<evidence type="ECO:0000256" key="12">
    <source>
        <dbReference type="ARBA" id="ARBA00023024"/>
    </source>
</evidence>
<dbReference type="GO" id="GO:0071555">
    <property type="term" value="P:cell wall organization"/>
    <property type="evidence" value="ECO:0007669"/>
    <property type="project" value="UniProtKB-KW"/>
</dbReference>
<keyword evidence="13" id="KW-0472">Membrane</keyword>
<evidence type="ECO:0000256" key="17">
    <source>
        <dbReference type="ARBA" id="ARBA00023288"/>
    </source>
</evidence>
<accession>A0A8H5EU98</accession>
<keyword evidence="11" id="KW-0378">Hydrolase</keyword>
<dbReference type="EMBL" id="JAACJJ010000056">
    <property type="protein sequence ID" value="KAF5312597.1"/>
    <property type="molecule type" value="Genomic_DNA"/>
</dbReference>
<comment type="catalytic activity">
    <reaction evidence="21">
        <text>[(1-&gt;4)-N-acetyl-beta-D-glucosaminyl](n) + n H2O = chitosan + n acetate</text>
        <dbReference type="Rhea" id="RHEA:10464"/>
        <dbReference type="Rhea" id="RHEA-COMP:9593"/>
        <dbReference type="Rhea" id="RHEA-COMP:9597"/>
        <dbReference type="ChEBI" id="CHEBI:15377"/>
        <dbReference type="ChEBI" id="CHEBI:17029"/>
        <dbReference type="ChEBI" id="CHEBI:30089"/>
        <dbReference type="ChEBI" id="CHEBI:57704"/>
        <dbReference type="EC" id="3.5.1.41"/>
    </reaction>
    <physiologicalReaction direction="left-to-right" evidence="21">
        <dbReference type="Rhea" id="RHEA:10465"/>
    </physiologicalReaction>
</comment>
<keyword evidence="18" id="KW-0961">Cell wall biogenesis/degradation</keyword>
<protein>
    <recommendedName>
        <fullName evidence="20">chitin deacetylase</fullName>
        <ecNumber evidence="20">3.5.1.41</ecNumber>
    </recommendedName>
</protein>
<keyword evidence="19" id="KW-0624">Polysaccharide degradation</keyword>
<dbReference type="FunFam" id="3.20.20.370:FF:000004">
    <property type="entry name" value="Related to Chitin deacetylase"/>
    <property type="match status" value="1"/>
</dbReference>
<feature type="compositionally biased region" description="Low complexity" evidence="22">
    <location>
        <begin position="33"/>
        <end position="52"/>
    </location>
</feature>
<keyword evidence="26" id="KW-1185">Reference proteome</keyword>
<evidence type="ECO:0000256" key="5">
    <source>
        <dbReference type="ARBA" id="ARBA00022475"/>
    </source>
</evidence>
<evidence type="ECO:0000256" key="16">
    <source>
        <dbReference type="ARBA" id="ARBA00023285"/>
    </source>
</evidence>
<dbReference type="OrthoDB" id="407355at2759"/>
<keyword evidence="12" id="KW-0146">Chitin degradation</keyword>
<dbReference type="GO" id="GO:0009272">
    <property type="term" value="P:fungal-type cell wall biogenesis"/>
    <property type="evidence" value="ECO:0007669"/>
    <property type="project" value="UniProtKB-ARBA"/>
</dbReference>
<evidence type="ECO:0000256" key="4">
    <source>
        <dbReference type="ARBA" id="ARBA00010973"/>
    </source>
</evidence>
<dbReference type="GO" id="GO:0004099">
    <property type="term" value="F:chitin deacetylase activity"/>
    <property type="evidence" value="ECO:0007669"/>
    <property type="project" value="UniProtKB-EC"/>
</dbReference>
<comment type="caution">
    <text evidence="25">The sequence shown here is derived from an EMBL/GenBank/DDBJ whole genome shotgun (WGS) entry which is preliminary data.</text>
</comment>
<evidence type="ECO:0000256" key="9">
    <source>
        <dbReference type="ARBA" id="ARBA00022723"/>
    </source>
</evidence>
<evidence type="ECO:0000256" key="3">
    <source>
        <dbReference type="ARBA" id="ARBA00004609"/>
    </source>
</evidence>
<evidence type="ECO:0000313" key="26">
    <source>
        <dbReference type="Proteomes" id="UP000567179"/>
    </source>
</evidence>
<keyword evidence="8" id="KW-0336">GPI-anchor</keyword>
<dbReference type="GO" id="GO:0046872">
    <property type="term" value="F:metal ion binding"/>
    <property type="evidence" value="ECO:0007669"/>
    <property type="project" value="UniProtKB-KW"/>
</dbReference>
<comment type="similarity">
    <text evidence="4">Belongs to the polysaccharide deacetylase family.</text>
</comment>
<dbReference type="Proteomes" id="UP000567179">
    <property type="component" value="Unassembled WGS sequence"/>
</dbReference>
<dbReference type="EC" id="3.5.1.41" evidence="20"/>
<evidence type="ECO:0000256" key="8">
    <source>
        <dbReference type="ARBA" id="ARBA00022622"/>
    </source>
</evidence>
<comment type="subcellular location">
    <subcellularLocation>
        <location evidence="3">Cell membrane</location>
        <topology evidence="3">Lipid-anchor</topology>
        <topology evidence="3">GPI-anchor</topology>
    </subcellularLocation>
    <subcellularLocation>
        <location evidence="2">Secreted</location>
        <location evidence="2">Cell wall</location>
    </subcellularLocation>
</comment>
<dbReference type="InterPro" id="IPR002509">
    <property type="entry name" value="NODB_dom"/>
</dbReference>
<evidence type="ECO:0000259" key="24">
    <source>
        <dbReference type="PROSITE" id="PS51677"/>
    </source>
</evidence>
<evidence type="ECO:0000256" key="13">
    <source>
        <dbReference type="ARBA" id="ARBA00023136"/>
    </source>
</evidence>
<dbReference type="AlphaFoldDB" id="A0A8H5EU98"/>
<evidence type="ECO:0000256" key="23">
    <source>
        <dbReference type="SAM" id="SignalP"/>
    </source>
</evidence>
<dbReference type="GO" id="GO:0005886">
    <property type="term" value="C:plasma membrane"/>
    <property type="evidence" value="ECO:0007669"/>
    <property type="project" value="UniProtKB-SubCell"/>
</dbReference>
<feature type="region of interest" description="Disordered" evidence="22">
    <location>
        <begin position="29"/>
        <end position="78"/>
    </location>
</feature>
<sequence>MKFASPGLLVALPALVAAHGVGMHANHARQANTAVSSPPTGPAPTASIPGVATGTGAGVGPGQPPATGPATGAAAPPATATPSFSLLATNPTAVPLSVIVSDQASSPTLPLASTATPGATPTFLPNGPALPNAALLLPSNYPALDKVPPIDSPEVQQWIMEVAATGIQIPSFSPTNPGGCPNNTEALADPTRCWWTCTGCVGKTDITTCPTKMDWGLTYDDGPSFYTSNLLNYLDQESLKSTFFVVGSRVISFPATLQTQFMAGHHIAVHTWSHPSLTGLSNEQIIAELGWSKKVIKDVLGVTPNMMRPPFGDIDARVRAISLAMGLTPVIWTRISPEATFDTDDFNIHGGTTTVQQVLQNWEFILGNSSTINTGFIVLEHDLFEQTVEVATGYILPDALAHTPKFTIQPVSQCLGLSLADAYIETNNNQTNPPALSAALASGVITATGTPAATGTSGGAGGSSGSSGSSGSKSGVLSFKASSWSAIASTLLGLAFGAMLL</sequence>
<keyword evidence="16" id="KW-0170">Cobalt</keyword>
<keyword evidence="17" id="KW-0449">Lipoprotein</keyword>
<evidence type="ECO:0000256" key="15">
    <source>
        <dbReference type="ARBA" id="ARBA00023277"/>
    </source>
</evidence>
<feature type="compositionally biased region" description="Low complexity" evidence="22">
    <location>
        <begin position="68"/>
        <end position="78"/>
    </location>
</feature>
<evidence type="ECO:0000256" key="21">
    <source>
        <dbReference type="ARBA" id="ARBA00048494"/>
    </source>
</evidence>
<dbReference type="Gene3D" id="3.20.20.370">
    <property type="entry name" value="Glycoside hydrolase/deacetylase"/>
    <property type="match status" value="1"/>
</dbReference>
<evidence type="ECO:0000256" key="14">
    <source>
        <dbReference type="ARBA" id="ARBA00023180"/>
    </source>
</evidence>
<dbReference type="InterPro" id="IPR050248">
    <property type="entry name" value="Polysacc_deacetylase_ArnD"/>
</dbReference>
<dbReference type="GO" id="GO:0000272">
    <property type="term" value="P:polysaccharide catabolic process"/>
    <property type="evidence" value="ECO:0007669"/>
    <property type="project" value="UniProtKB-KW"/>
</dbReference>
<proteinExistence type="inferred from homology"/>
<evidence type="ECO:0000256" key="2">
    <source>
        <dbReference type="ARBA" id="ARBA00004191"/>
    </source>
</evidence>
<dbReference type="GO" id="GO:0098552">
    <property type="term" value="C:side of membrane"/>
    <property type="evidence" value="ECO:0007669"/>
    <property type="project" value="UniProtKB-KW"/>
</dbReference>
<dbReference type="SUPFAM" id="SSF88713">
    <property type="entry name" value="Glycoside hydrolase/deacetylase"/>
    <property type="match status" value="1"/>
</dbReference>
<dbReference type="InterPro" id="IPR011330">
    <property type="entry name" value="Glyco_hydro/deAcase_b/a-brl"/>
</dbReference>
<evidence type="ECO:0000256" key="7">
    <source>
        <dbReference type="ARBA" id="ARBA00022525"/>
    </source>
</evidence>
<keyword evidence="10 23" id="KW-0732">Signal</keyword>
<comment type="cofactor">
    <cofactor evidence="1">
        <name>Co(2+)</name>
        <dbReference type="ChEBI" id="CHEBI:48828"/>
    </cofactor>
</comment>
<dbReference type="Pfam" id="PF01522">
    <property type="entry name" value="Polysacc_deac_1"/>
    <property type="match status" value="1"/>
</dbReference>
<dbReference type="GO" id="GO:0006032">
    <property type="term" value="P:chitin catabolic process"/>
    <property type="evidence" value="ECO:0007669"/>
    <property type="project" value="UniProtKB-KW"/>
</dbReference>
<keyword evidence="5" id="KW-1003">Cell membrane</keyword>
<evidence type="ECO:0000256" key="10">
    <source>
        <dbReference type="ARBA" id="ARBA00022729"/>
    </source>
</evidence>
<feature type="chain" id="PRO_5034704760" description="chitin deacetylase" evidence="23">
    <location>
        <begin position="19"/>
        <end position="501"/>
    </location>
</feature>